<dbReference type="GO" id="GO:0030153">
    <property type="term" value="P:bacteriocin immunity"/>
    <property type="evidence" value="ECO:0007669"/>
    <property type="project" value="InterPro"/>
</dbReference>
<organism evidence="3 4">
    <name type="scientific">Candidatus Borkfalkia avistercoris</name>
    <dbReference type="NCBI Taxonomy" id="2838504"/>
    <lineage>
        <taxon>Bacteria</taxon>
        <taxon>Bacillati</taxon>
        <taxon>Bacillota</taxon>
        <taxon>Clostridia</taxon>
        <taxon>Christensenellales</taxon>
        <taxon>Christensenellaceae</taxon>
        <taxon>Candidatus Borkfalkia</taxon>
    </lineage>
</organism>
<sequence>MKSYKFRFSKLIFILAIAAIAVAAGGGIGWTVYRMINIGFQTVTLGIQYVVLLLVSVLIIVLLTSILIRSSYKITDKEVVLWFGFIKSSYKIADIESVHLFTKTNKLVLYFKNERYTVIVVKPEWYNEFIKELLSKNDKIRYDVSTSDGTDDEEG</sequence>
<gene>
    <name evidence="3" type="ORF">H9727_00380</name>
</gene>
<dbReference type="Proteomes" id="UP000824132">
    <property type="component" value="Unassembled WGS sequence"/>
</dbReference>
<dbReference type="EMBL" id="DXCL01000002">
    <property type="protein sequence ID" value="HIZ02722.1"/>
    <property type="molecule type" value="Genomic_DNA"/>
</dbReference>
<evidence type="ECO:0000256" key="1">
    <source>
        <dbReference type="SAM" id="Phobius"/>
    </source>
</evidence>
<keyword evidence="1" id="KW-0472">Membrane</keyword>
<keyword evidence="1" id="KW-0812">Transmembrane</keyword>
<reference evidence="3" key="2">
    <citation type="submission" date="2021-04" db="EMBL/GenBank/DDBJ databases">
        <authorList>
            <person name="Gilroy R."/>
        </authorList>
    </citation>
    <scope>NUCLEOTIDE SEQUENCE</scope>
    <source>
        <strain evidence="3">CHK187-5294</strain>
    </source>
</reference>
<evidence type="ECO:0000313" key="3">
    <source>
        <dbReference type="EMBL" id="HIZ02722.1"/>
    </source>
</evidence>
<name>A0A9D2CXZ6_9FIRM</name>
<proteinExistence type="predicted"/>
<accession>A0A9D2CXZ6</accession>
<feature type="domain" description="Uncharacterized protein YyaB-like PH" evidence="2">
    <location>
        <begin position="71"/>
        <end position="137"/>
    </location>
</feature>
<feature type="transmembrane region" description="Helical" evidence="1">
    <location>
        <begin position="12"/>
        <end position="33"/>
    </location>
</feature>
<keyword evidence="1" id="KW-1133">Transmembrane helix</keyword>
<reference evidence="3" key="1">
    <citation type="journal article" date="2021" name="PeerJ">
        <title>Extensive microbial diversity within the chicken gut microbiome revealed by metagenomics and culture.</title>
        <authorList>
            <person name="Gilroy R."/>
            <person name="Ravi A."/>
            <person name="Getino M."/>
            <person name="Pursley I."/>
            <person name="Horton D.L."/>
            <person name="Alikhan N.F."/>
            <person name="Baker D."/>
            <person name="Gharbi K."/>
            <person name="Hall N."/>
            <person name="Watson M."/>
            <person name="Adriaenssens E.M."/>
            <person name="Foster-Nyarko E."/>
            <person name="Jarju S."/>
            <person name="Secka A."/>
            <person name="Antonio M."/>
            <person name="Oren A."/>
            <person name="Chaudhuri R.R."/>
            <person name="La Ragione R."/>
            <person name="Hildebrand F."/>
            <person name="Pallen M.J."/>
        </authorList>
    </citation>
    <scope>NUCLEOTIDE SEQUENCE</scope>
    <source>
        <strain evidence="3">CHK187-5294</strain>
    </source>
</reference>
<protein>
    <submittedName>
        <fullName evidence="3">PH domain-containing protein</fullName>
    </submittedName>
</protein>
<dbReference type="Pfam" id="PF06713">
    <property type="entry name" value="bPH_4"/>
    <property type="match status" value="1"/>
</dbReference>
<evidence type="ECO:0000313" key="4">
    <source>
        <dbReference type="Proteomes" id="UP000824132"/>
    </source>
</evidence>
<feature type="transmembrane region" description="Helical" evidence="1">
    <location>
        <begin position="45"/>
        <end position="68"/>
    </location>
</feature>
<dbReference type="AlphaFoldDB" id="A0A9D2CXZ6"/>
<comment type="caution">
    <text evidence="3">The sequence shown here is derived from an EMBL/GenBank/DDBJ whole genome shotgun (WGS) entry which is preliminary data.</text>
</comment>
<evidence type="ECO:0000259" key="2">
    <source>
        <dbReference type="Pfam" id="PF06713"/>
    </source>
</evidence>
<dbReference type="InterPro" id="IPR009589">
    <property type="entry name" value="PH_YyaB-like"/>
</dbReference>